<dbReference type="CDD" id="cd06782">
    <property type="entry name" value="cpPDZ_CPP-like"/>
    <property type="match status" value="1"/>
</dbReference>
<evidence type="ECO:0000256" key="6">
    <source>
        <dbReference type="SAM" id="Coils"/>
    </source>
</evidence>
<organism evidence="9 10">
    <name type="scientific">Mucilaginibacter gossypiicola</name>
    <dbReference type="NCBI Taxonomy" id="551995"/>
    <lineage>
        <taxon>Bacteria</taxon>
        <taxon>Pseudomonadati</taxon>
        <taxon>Bacteroidota</taxon>
        <taxon>Sphingobacteriia</taxon>
        <taxon>Sphingobacteriales</taxon>
        <taxon>Sphingobacteriaceae</taxon>
        <taxon>Mucilaginibacter</taxon>
    </lineage>
</organism>
<dbReference type="InterPro" id="IPR029045">
    <property type="entry name" value="ClpP/crotonase-like_dom_sf"/>
</dbReference>
<evidence type="ECO:0000256" key="1">
    <source>
        <dbReference type="ARBA" id="ARBA00009179"/>
    </source>
</evidence>
<dbReference type="InterPro" id="IPR004447">
    <property type="entry name" value="Peptidase_S41A"/>
</dbReference>
<feature type="coiled-coil region" evidence="6">
    <location>
        <begin position="185"/>
        <end position="219"/>
    </location>
</feature>
<name>A0A1H8DYU0_9SPHI</name>
<sequence>MFYTNPDLTTVKDMFKKVYLLLVLGAALACKASPSKPVKVAGSNDLQPDEQQSVVCKQVASLISNYNYKKVPLNDSVSAIIFDRYIKSLDENHSYFLASDIKDFEKYKTVLDDDIKAGNLADAFYIFNVFQKRYIEHVKYSIEQISKNFDFNKTETFVYDRDKLPWIATQSDMDAMWTKRVKYDLLNLKLANADMAKNKETLKKRYENLLTQTNKLSNQDVFQYFMDAFTEAIDPHTNYFNPSNAANFNIEMSRQVEGIGASLQVENEYVTIKTIVAGGPADKSHQISVDDRIVAVAQGKTGEFQNVVGWRVDNAIAIIRGTKGTTVRLEILPAGVNASAKPKVVEMVREKIILKDQSAKKEIRTYNSNGKTVRIGLISIPAFYIDFNDYKAGNPNYKSTTHDVKAILDSLKKENVDGLVIDLRENGGGSLMEAIELTGLFIKTGPVVQVRDTKDQVEIDKDEDPDISYSGPMAVLVDRFSASASEIFSGAIQDYGRGLILGTQTYGKGSVQSAIDLDRVIGSSLRDKIAGVVGGGKKTTSTGSQSTYGQLNLTIAKFYRISGNSTQHKGVTPDISFPSVIPLDKYGEDTEPSAMPFDIIAKTDYTKTGDFTGVLPQLKKLHDQRMAGSDSYKYLLEDIADFKKHDADDSVSLKESDLKKQRDDDEAKAFERNNLRRVALGLPALKKGQTKPKNEDLDFVKREAGQIMTDYISLDNKFTSVGSQPAN</sequence>
<evidence type="ECO:0000256" key="3">
    <source>
        <dbReference type="ARBA" id="ARBA00022801"/>
    </source>
</evidence>
<dbReference type="NCBIfam" id="TIGR00225">
    <property type="entry name" value="prc"/>
    <property type="match status" value="1"/>
</dbReference>
<keyword evidence="6" id="KW-0175">Coiled coil</keyword>
<feature type="domain" description="PDZ" evidence="8">
    <location>
        <begin position="249"/>
        <end position="322"/>
    </location>
</feature>
<dbReference type="GO" id="GO:0007165">
    <property type="term" value="P:signal transduction"/>
    <property type="evidence" value="ECO:0007669"/>
    <property type="project" value="TreeGrafter"/>
</dbReference>
<evidence type="ECO:0000256" key="2">
    <source>
        <dbReference type="ARBA" id="ARBA00022670"/>
    </source>
</evidence>
<dbReference type="Pfam" id="PF03572">
    <property type="entry name" value="Peptidase_S41"/>
    <property type="match status" value="1"/>
</dbReference>
<evidence type="ECO:0000313" key="10">
    <source>
        <dbReference type="Proteomes" id="UP000198942"/>
    </source>
</evidence>
<dbReference type="InterPro" id="IPR036034">
    <property type="entry name" value="PDZ_sf"/>
</dbReference>
<dbReference type="FunFam" id="3.90.226.10:FF:000090">
    <property type="entry name" value="Tail-specific protease"/>
    <property type="match status" value="1"/>
</dbReference>
<dbReference type="Pfam" id="PF00595">
    <property type="entry name" value="PDZ"/>
    <property type="match status" value="1"/>
</dbReference>
<keyword evidence="10" id="KW-1185">Reference proteome</keyword>
<feature type="chain" id="PRO_5011720605" evidence="7">
    <location>
        <begin position="33"/>
        <end position="727"/>
    </location>
</feature>
<dbReference type="InterPro" id="IPR005151">
    <property type="entry name" value="Tail-specific_protease"/>
</dbReference>
<accession>A0A1H8DYU0</accession>
<protein>
    <submittedName>
        <fullName evidence="9">C-terminal processing peptidase-1. Serine peptidase. MEROPS family S41A</fullName>
    </submittedName>
</protein>
<dbReference type="InterPro" id="IPR040573">
    <property type="entry name" value="TSP_N"/>
</dbReference>
<dbReference type="CDD" id="cd07560">
    <property type="entry name" value="Peptidase_S41_CPP"/>
    <property type="match status" value="1"/>
</dbReference>
<dbReference type="SUPFAM" id="SSF52096">
    <property type="entry name" value="ClpP/crotonase"/>
    <property type="match status" value="1"/>
</dbReference>
<dbReference type="Gene3D" id="2.30.42.10">
    <property type="match status" value="1"/>
</dbReference>
<evidence type="ECO:0000256" key="7">
    <source>
        <dbReference type="SAM" id="SignalP"/>
    </source>
</evidence>
<dbReference type="PANTHER" id="PTHR32060:SF22">
    <property type="entry name" value="CARBOXYL-TERMINAL-PROCESSING PEPTIDASE 3, CHLOROPLASTIC"/>
    <property type="match status" value="1"/>
</dbReference>
<dbReference type="AlphaFoldDB" id="A0A1H8DYU0"/>
<comment type="similarity">
    <text evidence="1 5">Belongs to the peptidase S41A family.</text>
</comment>
<dbReference type="SMART" id="SM00245">
    <property type="entry name" value="TSPc"/>
    <property type="match status" value="1"/>
</dbReference>
<dbReference type="EMBL" id="FOCL01000002">
    <property type="protein sequence ID" value="SEN12432.1"/>
    <property type="molecule type" value="Genomic_DNA"/>
</dbReference>
<evidence type="ECO:0000259" key="8">
    <source>
        <dbReference type="PROSITE" id="PS50106"/>
    </source>
</evidence>
<dbReference type="PANTHER" id="PTHR32060">
    <property type="entry name" value="TAIL-SPECIFIC PROTEASE"/>
    <property type="match status" value="1"/>
</dbReference>
<feature type="signal peptide" evidence="7">
    <location>
        <begin position="1"/>
        <end position="32"/>
    </location>
</feature>
<dbReference type="GO" id="GO:0004175">
    <property type="term" value="F:endopeptidase activity"/>
    <property type="evidence" value="ECO:0007669"/>
    <property type="project" value="TreeGrafter"/>
</dbReference>
<dbReference type="PROSITE" id="PS50106">
    <property type="entry name" value="PDZ"/>
    <property type="match status" value="1"/>
</dbReference>
<dbReference type="Pfam" id="PF11818">
    <property type="entry name" value="DUF3340"/>
    <property type="match status" value="1"/>
</dbReference>
<evidence type="ECO:0000256" key="5">
    <source>
        <dbReference type="RuleBase" id="RU004404"/>
    </source>
</evidence>
<dbReference type="GO" id="GO:0006508">
    <property type="term" value="P:proteolysis"/>
    <property type="evidence" value="ECO:0007669"/>
    <property type="project" value="UniProtKB-KW"/>
</dbReference>
<gene>
    <name evidence="9" type="ORF">SAMN05192574_102519</name>
</gene>
<dbReference type="SUPFAM" id="SSF50156">
    <property type="entry name" value="PDZ domain-like"/>
    <property type="match status" value="1"/>
</dbReference>
<dbReference type="GO" id="GO:0008236">
    <property type="term" value="F:serine-type peptidase activity"/>
    <property type="evidence" value="ECO:0007669"/>
    <property type="project" value="UniProtKB-KW"/>
</dbReference>
<dbReference type="GO" id="GO:0030288">
    <property type="term" value="C:outer membrane-bounded periplasmic space"/>
    <property type="evidence" value="ECO:0007669"/>
    <property type="project" value="TreeGrafter"/>
</dbReference>
<dbReference type="Gene3D" id="3.90.226.10">
    <property type="entry name" value="2-enoyl-CoA Hydratase, Chain A, domain 1"/>
    <property type="match status" value="1"/>
</dbReference>
<dbReference type="Pfam" id="PF17804">
    <property type="entry name" value="TSP_NTD"/>
    <property type="match status" value="1"/>
</dbReference>
<dbReference type="InterPro" id="IPR001478">
    <property type="entry name" value="PDZ"/>
</dbReference>
<dbReference type="InterPro" id="IPR020992">
    <property type="entry name" value="Tail_Prtase_C"/>
</dbReference>
<evidence type="ECO:0000256" key="4">
    <source>
        <dbReference type="ARBA" id="ARBA00022825"/>
    </source>
</evidence>
<keyword evidence="4 5" id="KW-0720">Serine protease</keyword>
<dbReference type="STRING" id="551995.SAMN05192574_102519"/>
<keyword evidence="3 5" id="KW-0378">Hydrolase</keyword>
<reference evidence="10" key="1">
    <citation type="submission" date="2016-10" db="EMBL/GenBank/DDBJ databases">
        <authorList>
            <person name="Varghese N."/>
            <person name="Submissions S."/>
        </authorList>
    </citation>
    <scope>NUCLEOTIDE SEQUENCE [LARGE SCALE GENOMIC DNA]</scope>
    <source>
        <strain evidence="10">Gh-48</strain>
    </source>
</reference>
<proteinExistence type="inferred from homology"/>
<dbReference type="SMART" id="SM00228">
    <property type="entry name" value="PDZ"/>
    <property type="match status" value="1"/>
</dbReference>
<keyword evidence="7" id="KW-0732">Signal</keyword>
<dbReference type="Proteomes" id="UP000198942">
    <property type="component" value="Unassembled WGS sequence"/>
</dbReference>
<evidence type="ECO:0000313" key="9">
    <source>
        <dbReference type="EMBL" id="SEN12432.1"/>
    </source>
</evidence>
<keyword evidence="2 5" id="KW-0645">Protease</keyword>